<keyword evidence="3" id="KW-1185">Reference proteome</keyword>
<dbReference type="InterPro" id="IPR053134">
    <property type="entry name" value="RNA-dir_DNA_polymerase"/>
</dbReference>
<gene>
    <name evidence="2" type="ORF">MA16_Dca025033</name>
</gene>
<dbReference type="Proteomes" id="UP000233837">
    <property type="component" value="Unassembled WGS sequence"/>
</dbReference>
<dbReference type="PANTHER" id="PTHR24559:SF439">
    <property type="entry name" value="RETROTRANSPOSON, UNCLASSIFIED-LIKE PROTEIN"/>
    <property type="match status" value="1"/>
</dbReference>
<keyword evidence="2" id="KW-0808">Transferase</keyword>
<proteinExistence type="predicted"/>
<dbReference type="AlphaFoldDB" id="A0A2I0V9M9"/>
<evidence type="ECO:0000313" key="3">
    <source>
        <dbReference type="Proteomes" id="UP000233837"/>
    </source>
</evidence>
<dbReference type="SUPFAM" id="SSF56672">
    <property type="entry name" value="DNA/RNA polymerases"/>
    <property type="match status" value="1"/>
</dbReference>
<feature type="domain" description="Reverse transcriptase" evidence="1">
    <location>
        <begin position="37"/>
        <end position="107"/>
    </location>
</feature>
<protein>
    <submittedName>
        <fullName evidence="2">RNA-directed DNA polymerase</fullName>
    </submittedName>
</protein>
<keyword evidence="2" id="KW-0548">Nucleotidyltransferase</keyword>
<accession>A0A2I0V9M9</accession>
<name>A0A2I0V9M9_9ASPA</name>
<dbReference type="PANTHER" id="PTHR24559">
    <property type="entry name" value="TRANSPOSON TY3-I GAG-POL POLYPROTEIN"/>
    <property type="match status" value="1"/>
</dbReference>
<dbReference type="GO" id="GO:0003964">
    <property type="term" value="F:RNA-directed DNA polymerase activity"/>
    <property type="evidence" value="ECO:0007669"/>
    <property type="project" value="UniProtKB-KW"/>
</dbReference>
<dbReference type="CDD" id="cd01647">
    <property type="entry name" value="RT_LTR"/>
    <property type="match status" value="1"/>
</dbReference>
<sequence>MHLEIEQQVITEVKKLIDAGFIREEKYPSWLASVVPVKKKSGQIRVCIDYRDLNKASPKDEFPLPIPKLMVDIASEHEIFSFIHGSSGYNQIKMAPEDEKFTAFRTPIGSSITKSCPLNLKMLVQLISEL</sequence>
<dbReference type="STRING" id="906689.A0A2I0V9M9"/>
<dbReference type="Pfam" id="PF00078">
    <property type="entry name" value="RVT_1"/>
    <property type="match status" value="1"/>
</dbReference>
<dbReference type="EMBL" id="KZ504012">
    <property type="protein sequence ID" value="PKU60116.1"/>
    <property type="molecule type" value="Genomic_DNA"/>
</dbReference>
<dbReference type="InterPro" id="IPR043502">
    <property type="entry name" value="DNA/RNA_pol_sf"/>
</dbReference>
<organism evidence="2 3">
    <name type="scientific">Dendrobium catenatum</name>
    <dbReference type="NCBI Taxonomy" id="906689"/>
    <lineage>
        <taxon>Eukaryota</taxon>
        <taxon>Viridiplantae</taxon>
        <taxon>Streptophyta</taxon>
        <taxon>Embryophyta</taxon>
        <taxon>Tracheophyta</taxon>
        <taxon>Spermatophyta</taxon>
        <taxon>Magnoliopsida</taxon>
        <taxon>Liliopsida</taxon>
        <taxon>Asparagales</taxon>
        <taxon>Orchidaceae</taxon>
        <taxon>Epidendroideae</taxon>
        <taxon>Malaxideae</taxon>
        <taxon>Dendrobiinae</taxon>
        <taxon>Dendrobium</taxon>
    </lineage>
</organism>
<reference evidence="2 3" key="1">
    <citation type="journal article" date="2016" name="Sci. Rep.">
        <title>The Dendrobium catenatum Lindl. genome sequence provides insights into polysaccharide synthase, floral development and adaptive evolution.</title>
        <authorList>
            <person name="Zhang G.Q."/>
            <person name="Xu Q."/>
            <person name="Bian C."/>
            <person name="Tsai W.C."/>
            <person name="Yeh C.M."/>
            <person name="Liu K.W."/>
            <person name="Yoshida K."/>
            <person name="Zhang L.S."/>
            <person name="Chang S.B."/>
            <person name="Chen F."/>
            <person name="Shi Y."/>
            <person name="Su Y.Y."/>
            <person name="Zhang Y.Q."/>
            <person name="Chen L.J."/>
            <person name="Yin Y."/>
            <person name="Lin M."/>
            <person name="Huang H."/>
            <person name="Deng H."/>
            <person name="Wang Z.W."/>
            <person name="Zhu S.L."/>
            <person name="Zhao X."/>
            <person name="Deng C."/>
            <person name="Niu S.C."/>
            <person name="Huang J."/>
            <person name="Wang M."/>
            <person name="Liu G.H."/>
            <person name="Yang H.J."/>
            <person name="Xiao X.J."/>
            <person name="Hsiao Y.Y."/>
            <person name="Wu W.L."/>
            <person name="Chen Y.Y."/>
            <person name="Mitsuda N."/>
            <person name="Ohme-Takagi M."/>
            <person name="Luo Y.B."/>
            <person name="Van de Peer Y."/>
            <person name="Liu Z.J."/>
        </authorList>
    </citation>
    <scope>NUCLEOTIDE SEQUENCE [LARGE SCALE GENOMIC DNA]</scope>
    <source>
        <tissue evidence="2">The whole plant</tissue>
    </source>
</reference>
<dbReference type="InterPro" id="IPR043128">
    <property type="entry name" value="Rev_trsase/Diguanyl_cyclase"/>
</dbReference>
<evidence type="ECO:0000313" key="2">
    <source>
        <dbReference type="EMBL" id="PKU60116.1"/>
    </source>
</evidence>
<evidence type="ECO:0000259" key="1">
    <source>
        <dbReference type="Pfam" id="PF00078"/>
    </source>
</evidence>
<dbReference type="Gene3D" id="3.10.10.10">
    <property type="entry name" value="HIV Type 1 Reverse Transcriptase, subunit A, domain 1"/>
    <property type="match status" value="1"/>
</dbReference>
<reference evidence="2 3" key="2">
    <citation type="journal article" date="2017" name="Nature">
        <title>The Apostasia genome and the evolution of orchids.</title>
        <authorList>
            <person name="Zhang G.Q."/>
            <person name="Liu K.W."/>
            <person name="Li Z."/>
            <person name="Lohaus R."/>
            <person name="Hsiao Y.Y."/>
            <person name="Niu S.C."/>
            <person name="Wang J.Y."/>
            <person name="Lin Y.C."/>
            <person name="Xu Q."/>
            <person name="Chen L.J."/>
            <person name="Yoshida K."/>
            <person name="Fujiwara S."/>
            <person name="Wang Z.W."/>
            <person name="Zhang Y.Q."/>
            <person name="Mitsuda N."/>
            <person name="Wang M."/>
            <person name="Liu G.H."/>
            <person name="Pecoraro L."/>
            <person name="Huang H.X."/>
            <person name="Xiao X.J."/>
            <person name="Lin M."/>
            <person name="Wu X.Y."/>
            <person name="Wu W.L."/>
            <person name="Chen Y.Y."/>
            <person name="Chang S.B."/>
            <person name="Sakamoto S."/>
            <person name="Ohme-Takagi M."/>
            <person name="Yagi M."/>
            <person name="Zeng S.J."/>
            <person name="Shen C.Y."/>
            <person name="Yeh C.M."/>
            <person name="Luo Y.B."/>
            <person name="Tsai W.C."/>
            <person name="Van de Peer Y."/>
            <person name="Liu Z.J."/>
        </authorList>
    </citation>
    <scope>NUCLEOTIDE SEQUENCE [LARGE SCALE GENOMIC DNA]</scope>
    <source>
        <tissue evidence="2">The whole plant</tissue>
    </source>
</reference>
<dbReference type="Gene3D" id="3.30.70.270">
    <property type="match status" value="1"/>
</dbReference>
<dbReference type="InterPro" id="IPR000477">
    <property type="entry name" value="RT_dom"/>
</dbReference>
<keyword evidence="2" id="KW-0695">RNA-directed DNA polymerase</keyword>